<keyword evidence="3 4" id="KW-0472">Membrane</keyword>
<sequence length="405" mass="41015">MAAGWTPDEKRTLAQICAAHFVSHVHYLVIPPLFPLLRESLGVSYVELGLALTAFNVVSFFTQAPMGFIVDRAGPRRMLAAALTLGGLSFILLGLTGTYAWLIAAAAMAGLANSVYHPADYAILGSSIAEERVGRAFSIHTFAGFLGGAIAPAFVLGTAAAFGMPAALIAAGAIGPIAAIPLLLGRAPVAAPRPAAAKAGAAAGGVRAVLSPAVLAMMLFFVTLALSNGAIQNFSVAAWVDGQGLSLTLANAALTAFLFASAGGVLFGGVVADRTRNHGLVAAGGFGSAAALVLLVGSGAVPGLVLVPVMAAAGFLSGMIMPSRDMLVRAAAPPGQAGAVFGIVSTGFNLGGMVGPVLFGWLLDGGQARLVFFAAAGFMLLTALMALAQEWRLRRRRRIAALPAE</sequence>
<evidence type="ECO:0000256" key="2">
    <source>
        <dbReference type="ARBA" id="ARBA00022989"/>
    </source>
</evidence>
<reference evidence="6 7" key="1">
    <citation type="journal article" date="2016" name="Microbes Environ.">
        <title>Phylogenetically diverse aerobic anoxygenic phototrophic bacteria isolated from epilithic biofilms in Tama river, Japan.</title>
        <authorList>
            <person name="Hirose S."/>
            <person name="Matsuura K."/>
            <person name="Haruta S."/>
        </authorList>
    </citation>
    <scope>NUCLEOTIDE SEQUENCE [LARGE SCALE GENOMIC DNA]</scope>
    <source>
        <strain evidence="6 7">S08</strain>
    </source>
</reference>
<name>A0ABM7XYN1_9PROT</name>
<feature type="transmembrane region" description="Helical" evidence="4">
    <location>
        <begin position="77"/>
        <end position="93"/>
    </location>
</feature>
<feature type="transmembrane region" description="Helical" evidence="4">
    <location>
        <begin position="279"/>
        <end position="297"/>
    </location>
</feature>
<dbReference type="Pfam" id="PF07690">
    <property type="entry name" value="MFS_1"/>
    <property type="match status" value="1"/>
</dbReference>
<dbReference type="PANTHER" id="PTHR43129">
    <property type="entry name" value="FOSMIDOMYCIN RESISTANCE PROTEIN"/>
    <property type="match status" value="1"/>
</dbReference>
<protein>
    <submittedName>
        <fullName evidence="6">MFS transporter</fullName>
    </submittedName>
</protein>
<feature type="transmembrane region" description="Helical" evidence="4">
    <location>
        <begin position="12"/>
        <end position="30"/>
    </location>
</feature>
<feature type="transmembrane region" description="Helical" evidence="4">
    <location>
        <begin position="303"/>
        <end position="320"/>
    </location>
</feature>
<gene>
    <name evidence="6" type="ORF">Rmf_04900</name>
</gene>
<evidence type="ECO:0000256" key="3">
    <source>
        <dbReference type="ARBA" id="ARBA00023136"/>
    </source>
</evidence>
<dbReference type="InterPro" id="IPR020846">
    <property type="entry name" value="MFS_dom"/>
</dbReference>
<keyword evidence="7" id="KW-1185">Reference proteome</keyword>
<dbReference type="PROSITE" id="PS50850">
    <property type="entry name" value="MFS"/>
    <property type="match status" value="1"/>
</dbReference>
<feature type="domain" description="Major facilitator superfamily (MFS) profile" evidence="5">
    <location>
        <begin position="12"/>
        <end position="394"/>
    </location>
</feature>
<feature type="transmembrane region" description="Helical" evidence="4">
    <location>
        <begin position="137"/>
        <end position="156"/>
    </location>
</feature>
<keyword evidence="2 4" id="KW-1133">Transmembrane helix</keyword>
<dbReference type="RefSeq" id="WP_244457884.1">
    <property type="nucleotide sequence ID" value="NZ_AP025637.1"/>
</dbReference>
<dbReference type="PANTHER" id="PTHR43129:SF1">
    <property type="entry name" value="FOSMIDOMYCIN RESISTANCE PROTEIN"/>
    <property type="match status" value="1"/>
</dbReference>
<dbReference type="Proteomes" id="UP000831327">
    <property type="component" value="Chromosome"/>
</dbReference>
<feature type="transmembrane region" description="Helical" evidence="4">
    <location>
        <begin position="368"/>
        <end position="388"/>
    </location>
</feature>
<evidence type="ECO:0000256" key="4">
    <source>
        <dbReference type="SAM" id="Phobius"/>
    </source>
</evidence>
<feature type="transmembrane region" description="Helical" evidence="4">
    <location>
        <begin position="50"/>
        <end position="70"/>
    </location>
</feature>
<dbReference type="SUPFAM" id="SSF103473">
    <property type="entry name" value="MFS general substrate transporter"/>
    <property type="match status" value="1"/>
</dbReference>
<keyword evidence="1 4" id="KW-0812">Transmembrane</keyword>
<feature type="transmembrane region" description="Helical" evidence="4">
    <location>
        <begin position="205"/>
        <end position="227"/>
    </location>
</feature>
<evidence type="ECO:0000313" key="6">
    <source>
        <dbReference type="EMBL" id="BDG70561.1"/>
    </source>
</evidence>
<proteinExistence type="predicted"/>
<feature type="transmembrane region" description="Helical" evidence="4">
    <location>
        <begin position="162"/>
        <end position="184"/>
    </location>
</feature>
<evidence type="ECO:0000259" key="5">
    <source>
        <dbReference type="PROSITE" id="PS50850"/>
    </source>
</evidence>
<accession>A0ABM7XYN1</accession>
<organism evidence="6 7">
    <name type="scientific">Roseomonas fluvialis</name>
    <dbReference type="NCBI Taxonomy" id="1750527"/>
    <lineage>
        <taxon>Bacteria</taxon>
        <taxon>Pseudomonadati</taxon>
        <taxon>Pseudomonadota</taxon>
        <taxon>Alphaproteobacteria</taxon>
        <taxon>Acetobacterales</taxon>
        <taxon>Roseomonadaceae</taxon>
        <taxon>Roseomonas</taxon>
    </lineage>
</organism>
<feature type="transmembrane region" description="Helical" evidence="4">
    <location>
        <begin position="340"/>
        <end position="362"/>
    </location>
</feature>
<dbReference type="InterPro" id="IPR011701">
    <property type="entry name" value="MFS"/>
</dbReference>
<dbReference type="InterPro" id="IPR036259">
    <property type="entry name" value="MFS_trans_sf"/>
</dbReference>
<evidence type="ECO:0000313" key="7">
    <source>
        <dbReference type="Proteomes" id="UP000831327"/>
    </source>
</evidence>
<feature type="transmembrane region" description="Helical" evidence="4">
    <location>
        <begin position="247"/>
        <end position="272"/>
    </location>
</feature>
<evidence type="ECO:0000256" key="1">
    <source>
        <dbReference type="ARBA" id="ARBA00022692"/>
    </source>
</evidence>
<dbReference type="EMBL" id="AP025637">
    <property type="protein sequence ID" value="BDG70561.1"/>
    <property type="molecule type" value="Genomic_DNA"/>
</dbReference>
<dbReference type="Gene3D" id="1.20.1250.20">
    <property type="entry name" value="MFS general substrate transporter like domains"/>
    <property type="match status" value="2"/>
</dbReference>